<keyword evidence="2" id="KW-0732">Signal</keyword>
<dbReference type="AlphaFoldDB" id="A0A8J5XLM2"/>
<dbReference type="InterPro" id="IPR006553">
    <property type="entry name" value="Leu-rich_rpt_Cys-con_subtyp"/>
</dbReference>
<accession>A0A8J5XLM2</accession>
<dbReference type="InterPro" id="IPR032675">
    <property type="entry name" value="LRR_dom_sf"/>
</dbReference>
<organism evidence="3 4">
    <name type="scientific">Diacronema lutheri</name>
    <name type="common">Unicellular marine alga</name>
    <name type="synonym">Monochrysis lutheri</name>
    <dbReference type="NCBI Taxonomy" id="2081491"/>
    <lineage>
        <taxon>Eukaryota</taxon>
        <taxon>Haptista</taxon>
        <taxon>Haptophyta</taxon>
        <taxon>Pavlovophyceae</taxon>
        <taxon>Pavlovales</taxon>
        <taxon>Pavlovaceae</taxon>
        <taxon>Diacronema</taxon>
    </lineage>
</organism>
<sequence>MRRLARHLPNLALLAVWYACAPCGSPALRASPFRRSLADIALCGFVKTEALSLVSHRDALVVLARALVCALLVVKLSLFERREWSQPWLPIALQSANLAWCWAETLVPYVRELWSLAHAPADPADEAEAAAAADAARRRERQRRAAEAEAARKRAAAARDPPAPPAPPPVPPLLDLALRALAEALAAGGLGNDGAGADELHACAPLPLPAHLAAPLFEHMRLRALIDDRTLPLVLPTDASRVCLSPAAAGGAAARARGGLASARCAVADSDAHARDVRVDGERTPPSARVAHSRRGQLACRASDLALEMVALRCARALREMHVTDCAGVSDNGVRLLAAGCPELRVLELRRCPCISSAALLEVAHRLPALEVLHVGGCPELDDAGVSAVATRCARLRSLDVSGSSMRDESLHVLAAHAHVLEDVNIAACFYLTSDVIREFVHTRESLRRLTLSRSLTCSSWFTDSLARELPKLELAIEAAQVPQSLRWHPLPFTEFY</sequence>
<dbReference type="Gene3D" id="3.80.10.10">
    <property type="entry name" value="Ribonuclease Inhibitor"/>
    <property type="match status" value="2"/>
</dbReference>
<feature type="compositionally biased region" description="Basic and acidic residues" evidence="1">
    <location>
        <begin position="143"/>
        <end position="152"/>
    </location>
</feature>
<dbReference type="EMBL" id="JAGTXO010000001">
    <property type="protein sequence ID" value="KAG8470268.1"/>
    <property type="molecule type" value="Genomic_DNA"/>
</dbReference>
<evidence type="ECO:0000313" key="4">
    <source>
        <dbReference type="Proteomes" id="UP000751190"/>
    </source>
</evidence>
<evidence type="ECO:0000256" key="1">
    <source>
        <dbReference type="SAM" id="MobiDB-lite"/>
    </source>
</evidence>
<comment type="caution">
    <text evidence="3">The sequence shown here is derived from an EMBL/GenBank/DDBJ whole genome shotgun (WGS) entry which is preliminary data.</text>
</comment>
<feature type="region of interest" description="Disordered" evidence="1">
    <location>
        <begin position="127"/>
        <end position="172"/>
    </location>
</feature>
<dbReference type="GO" id="GO:0031146">
    <property type="term" value="P:SCF-dependent proteasomal ubiquitin-dependent protein catabolic process"/>
    <property type="evidence" value="ECO:0007669"/>
    <property type="project" value="TreeGrafter"/>
</dbReference>
<dbReference type="Proteomes" id="UP000751190">
    <property type="component" value="Unassembled WGS sequence"/>
</dbReference>
<feature type="signal peptide" evidence="2">
    <location>
        <begin position="1"/>
        <end position="30"/>
    </location>
</feature>
<proteinExistence type="predicted"/>
<evidence type="ECO:0000313" key="3">
    <source>
        <dbReference type="EMBL" id="KAG8470268.1"/>
    </source>
</evidence>
<dbReference type="SUPFAM" id="SSF52047">
    <property type="entry name" value="RNI-like"/>
    <property type="match status" value="1"/>
</dbReference>
<protein>
    <submittedName>
        <fullName evidence="3">Uncharacterized protein</fullName>
    </submittedName>
</protein>
<keyword evidence="4" id="KW-1185">Reference proteome</keyword>
<gene>
    <name evidence="3" type="ORF">KFE25_008689</name>
</gene>
<feature type="chain" id="PRO_5035187443" evidence="2">
    <location>
        <begin position="31"/>
        <end position="497"/>
    </location>
</feature>
<dbReference type="SMART" id="SM00367">
    <property type="entry name" value="LRR_CC"/>
    <property type="match status" value="4"/>
</dbReference>
<dbReference type="GO" id="GO:0019005">
    <property type="term" value="C:SCF ubiquitin ligase complex"/>
    <property type="evidence" value="ECO:0007669"/>
    <property type="project" value="TreeGrafter"/>
</dbReference>
<feature type="compositionally biased region" description="Pro residues" evidence="1">
    <location>
        <begin position="161"/>
        <end position="172"/>
    </location>
</feature>
<dbReference type="PANTHER" id="PTHR13318">
    <property type="entry name" value="PARTNER OF PAIRED, ISOFORM B-RELATED"/>
    <property type="match status" value="1"/>
</dbReference>
<dbReference type="PROSITE" id="PS51257">
    <property type="entry name" value="PROKAR_LIPOPROTEIN"/>
    <property type="match status" value="1"/>
</dbReference>
<reference evidence="3" key="1">
    <citation type="submission" date="2021-05" db="EMBL/GenBank/DDBJ databases">
        <title>The genome of the haptophyte Pavlova lutheri (Diacronema luteri, Pavlovales) - a model for lipid biosynthesis in eukaryotic algae.</title>
        <authorList>
            <person name="Hulatt C.J."/>
            <person name="Posewitz M.C."/>
        </authorList>
    </citation>
    <scope>NUCLEOTIDE SEQUENCE</scope>
    <source>
        <strain evidence="3">NIVA-4/92</strain>
    </source>
</reference>
<dbReference type="OrthoDB" id="423607at2759"/>
<name>A0A8J5XLM2_DIALT</name>
<evidence type="ECO:0000256" key="2">
    <source>
        <dbReference type="SAM" id="SignalP"/>
    </source>
</evidence>